<feature type="region of interest" description="Disordered" evidence="1">
    <location>
        <begin position="14"/>
        <end position="89"/>
    </location>
</feature>
<sequence>MSTFDRLARIARKAIATAQQQSSGSGSGSGSGDWRSIVRSAADAITGDGRGQQGHGRQGYERQEAVAYGARNRSEDYRSSPRSGAGSVEDRQAIARYDYLMRTADPEQIERVHQEAFARLTPTQRLLVQERMNEELPAHERPRSAEPADLARSAARSEASHPGALRGLLARVGGSGGGRGAMLGGAAAAAGLGFAAGGILTAVAGGAILSTVAAPLLAQAMDFGVDFDSLANGVDLGSLADGVDFEGVGGSFAEAGGEWTGDAVSGFGDVAGGLGDFRLPGLDDLFGR</sequence>
<reference evidence="2 3" key="1">
    <citation type="submission" date="2019-04" db="EMBL/GenBank/DDBJ databases">
        <authorList>
            <person name="Jiang L."/>
        </authorList>
    </citation>
    <scope>NUCLEOTIDE SEQUENCE [LARGE SCALE GENOMIC DNA]</scope>
    <source>
        <strain evidence="2 3">YIM 131853</strain>
    </source>
</reference>
<organism evidence="2 3">
    <name type="scientific">Naasia lichenicola</name>
    <dbReference type="NCBI Taxonomy" id="2565933"/>
    <lineage>
        <taxon>Bacteria</taxon>
        <taxon>Bacillati</taxon>
        <taxon>Actinomycetota</taxon>
        <taxon>Actinomycetes</taxon>
        <taxon>Micrococcales</taxon>
        <taxon>Microbacteriaceae</taxon>
        <taxon>Naasia</taxon>
    </lineage>
</organism>
<dbReference type="RefSeq" id="WP_136428213.1">
    <property type="nucleotide sequence ID" value="NZ_SSSM01000005.1"/>
</dbReference>
<name>A0A4S4FJ19_9MICO</name>
<feature type="region of interest" description="Disordered" evidence="1">
    <location>
        <begin position="135"/>
        <end position="159"/>
    </location>
</feature>
<feature type="compositionally biased region" description="Gly residues" evidence="1">
    <location>
        <begin position="48"/>
        <end position="57"/>
    </location>
</feature>
<protein>
    <submittedName>
        <fullName evidence="2">Cation-transporting ATPase</fullName>
    </submittedName>
</protein>
<dbReference type="AlphaFoldDB" id="A0A4S4FJ19"/>
<dbReference type="EMBL" id="SSSM01000005">
    <property type="protein sequence ID" value="THG29884.1"/>
    <property type="molecule type" value="Genomic_DNA"/>
</dbReference>
<dbReference type="Proteomes" id="UP000309133">
    <property type="component" value="Unassembled WGS sequence"/>
</dbReference>
<feature type="compositionally biased region" description="Basic and acidic residues" evidence="1">
    <location>
        <begin position="135"/>
        <end position="146"/>
    </location>
</feature>
<evidence type="ECO:0000313" key="2">
    <source>
        <dbReference type="EMBL" id="THG29884.1"/>
    </source>
</evidence>
<dbReference type="OrthoDB" id="5520269at2"/>
<accession>A0A4S4FJ19</accession>
<gene>
    <name evidence="2" type="ORF">E6C64_14635</name>
</gene>
<proteinExistence type="predicted"/>
<evidence type="ECO:0000256" key="1">
    <source>
        <dbReference type="SAM" id="MobiDB-lite"/>
    </source>
</evidence>
<evidence type="ECO:0000313" key="3">
    <source>
        <dbReference type="Proteomes" id="UP000309133"/>
    </source>
</evidence>
<keyword evidence="3" id="KW-1185">Reference proteome</keyword>
<comment type="caution">
    <text evidence="2">The sequence shown here is derived from an EMBL/GenBank/DDBJ whole genome shotgun (WGS) entry which is preliminary data.</text>
</comment>